<protein>
    <submittedName>
        <fullName evidence="2">Uncharacterized protein</fullName>
    </submittedName>
</protein>
<reference evidence="2" key="1">
    <citation type="submission" date="2022-11" db="UniProtKB">
        <authorList>
            <consortium name="WormBaseParasite"/>
        </authorList>
    </citation>
    <scope>IDENTIFICATION</scope>
</reference>
<evidence type="ECO:0000313" key="2">
    <source>
        <dbReference type="WBParaSite" id="jg25821"/>
    </source>
</evidence>
<dbReference type="Proteomes" id="UP000887574">
    <property type="component" value="Unplaced"/>
</dbReference>
<proteinExistence type="predicted"/>
<dbReference type="AlphaFoldDB" id="A0A915E4V5"/>
<keyword evidence="1" id="KW-1185">Reference proteome</keyword>
<organism evidence="1 2">
    <name type="scientific">Ditylenchus dipsaci</name>
    <dbReference type="NCBI Taxonomy" id="166011"/>
    <lineage>
        <taxon>Eukaryota</taxon>
        <taxon>Metazoa</taxon>
        <taxon>Ecdysozoa</taxon>
        <taxon>Nematoda</taxon>
        <taxon>Chromadorea</taxon>
        <taxon>Rhabditida</taxon>
        <taxon>Tylenchina</taxon>
        <taxon>Tylenchomorpha</taxon>
        <taxon>Sphaerularioidea</taxon>
        <taxon>Anguinidae</taxon>
        <taxon>Anguininae</taxon>
        <taxon>Ditylenchus</taxon>
    </lineage>
</organism>
<evidence type="ECO:0000313" key="1">
    <source>
        <dbReference type="Proteomes" id="UP000887574"/>
    </source>
</evidence>
<sequence>MLNPPINGSITSPVLLYSKQLDILLGSALLARLSVGLSSPQLHHFMSQYHPLQPYSVPSPDAYPTAQKLTPNEDLLMEARERKSNNLRNMMRIGKRHDTWAVNLFLA</sequence>
<dbReference type="WBParaSite" id="jg25821">
    <property type="protein sequence ID" value="jg25821"/>
    <property type="gene ID" value="jg25821"/>
</dbReference>
<accession>A0A915E4V5</accession>
<name>A0A915E4V5_9BILA</name>